<comment type="caution">
    <text evidence="2">The sequence shown here is derived from an EMBL/GenBank/DDBJ whole genome shotgun (WGS) entry which is preliminary data.</text>
</comment>
<dbReference type="InterPro" id="IPR000477">
    <property type="entry name" value="RT_dom"/>
</dbReference>
<dbReference type="InterPro" id="IPR036397">
    <property type="entry name" value="RNaseH_sf"/>
</dbReference>
<dbReference type="SUPFAM" id="SSF53098">
    <property type="entry name" value="Ribonuclease H-like"/>
    <property type="match status" value="1"/>
</dbReference>
<dbReference type="InterPro" id="IPR043128">
    <property type="entry name" value="Rev_trsase/Diguanyl_cyclase"/>
</dbReference>
<organism evidence="2">
    <name type="scientific">Sesamum radiatum</name>
    <name type="common">Black benniseed</name>
    <dbReference type="NCBI Taxonomy" id="300843"/>
    <lineage>
        <taxon>Eukaryota</taxon>
        <taxon>Viridiplantae</taxon>
        <taxon>Streptophyta</taxon>
        <taxon>Embryophyta</taxon>
        <taxon>Tracheophyta</taxon>
        <taxon>Spermatophyta</taxon>
        <taxon>Magnoliopsida</taxon>
        <taxon>eudicotyledons</taxon>
        <taxon>Gunneridae</taxon>
        <taxon>Pentapetalae</taxon>
        <taxon>asterids</taxon>
        <taxon>lamiids</taxon>
        <taxon>Lamiales</taxon>
        <taxon>Pedaliaceae</taxon>
        <taxon>Sesamum</taxon>
    </lineage>
</organism>
<dbReference type="AlphaFoldDB" id="A0AAW2TZ25"/>
<dbReference type="PANTHER" id="PTHR48475:SF2">
    <property type="entry name" value="RIBONUCLEASE H"/>
    <property type="match status" value="1"/>
</dbReference>
<dbReference type="EMBL" id="JACGWJ010000007">
    <property type="protein sequence ID" value="KAL0409774.1"/>
    <property type="molecule type" value="Genomic_DNA"/>
</dbReference>
<name>A0AAW2TZ25_SESRA</name>
<reference evidence="2" key="2">
    <citation type="journal article" date="2024" name="Plant">
        <title>Genomic evolution and insights into agronomic trait innovations of Sesamum species.</title>
        <authorList>
            <person name="Miao H."/>
            <person name="Wang L."/>
            <person name="Qu L."/>
            <person name="Liu H."/>
            <person name="Sun Y."/>
            <person name="Le M."/>
            <person name="Wang Q."/>
            <person name="Wei S."/>
            <person name="Zheng Y."/>
            <person name="Lin W."/>
            <person name="Duan Y."/>
            <person name="Cao H."/>
            <person name="Xiong S."/>
            <person name="Wang X."/>
            <person name="Wei L."/>
            <person name="Li C."/>
            <person name="Ma Q."/>
            <person name="Ju M."/>
            <person name="Zhao R."/>
            <person name="Li G."/>
            <person name="Mu C."/>
            <person name="Tian Q."/>
            <person name="Mei H."/>
            <person name="Zhang T."/>
            <person name="Gao T."/>
            <person name="Zhang H."/>
        </authorList>
    </citation>
    <scope>NUCLEOTIDE SEQUENCE</scope>
    <source>
        <strain evidence="2">G02</strain>
    </source>
</reference>
<dbReference type="SUPFAM" id="SSF56672">
    <property type="entry name" value="DNA/RNA polymerases"/>
    <property type="match status" value="1"/>
</dbReference>
<dbReference type="GO" id="GO:0003676">
    <property type="term" value="F:nucleic acid binding"/>
    <property type="evidence" value="ECO:0007669"/>
    <property type="project" value="InterPro"/>
</dbReference>
<dbReference type="InterPro" id="IPR012337">
    <property type="entry name" value="RNaseH-like_sf"/>
</dbReference>
<proteinExistence type="predicted"/>
<dbReference type="PANTHER" id="PTHR48475">
    <property type="entry name" value="RIBONUCLEASE H"/>
    <property type="match status" value="1"/>
</dbReference>
<dbReference type="InterPro" id="IPR043502">
    <property type="entry name" value="DNA/RNA_pol_sf"/>
</dbReference>
<gene>
    <name evidence="2" type="ORF">Sradi_1911800</name>
</gene>
<dbReference type="Pfam" id="PF17919">
    <property type="entry name" value="RT_RNaseH_2"/>
    <property type="match status" value="1"/>
</dbReference>
<sequence length="363" mass="40941">MEVYVDDILVKSKEAHHHVGDLDETFAVLRKYRLMLNPRKCAFGVRGGCFLGFIVTQRGITANLDKIKAIMDMGPPASINELQRLKGRISAFIRFISKSNEKGLPFFETLRKDKNFEWTKECQHAFEDIKTYLARIPLLVKPVPGDTLYLYISATCQAVSSVLIREEEGNQTPIYYVSKVLNGAESYFPPIEKMALTLVITARKLHPYFLSYLVGVRTNTPLKQVLGRPEATGRLVKWAIELSEYDISYLPRTTIKAQALADFVSEMTGTTQEEVSEARPWLLHVDGSSTAQGSGADIVLTTRQGDDIEFAVKFEFKASNNETEYEALVLDMKMTQDAGASHLLVYSDIGIKFNFLVYVIVWN</sequence>
<dbReference type="Gene3D" id="3.30.420.10">
    <property type="entry name" value="Ribonuclease H-like superfamily/Ribonuclease H"/>
    <property type="match status" value="1"/>
</dbReference>
<evidence type="ECO:0000259" key="1">
    <source>
        <dbReference type="PROSITE" id="PS50878"/>
    </source>
</evidence>
<dbReference type="InterPro" id="IPR041577">
    <property type="entry name" value="RT_RNaseH_2"/>
</dbReference>
<evidence type="ECO:0000313" key="2">
    <source>
        <dbReference type="EMBL" id="KAL0409774.1"/>
    </source>
</evidence>
<dbReference type="PROSITE" id="PS50878">
    <property type="entry name" value="RT_POL"/>
    <property type="match status" value="1"/>
</dbReference>
<dbReference type="Pfam" id="PF00078">
    <property type="entry name" value="RVT_1"/>
    <property type="match status" value="1"/>
</dbReference>
<protein>
    <recommendedName>
        <fullName evidence="1">Reverse transcriptase domain-containing protein</fullName>
    </recommendedName>
</protein>
<dbReference type="Gene3D" id="3.30.70.270">
    <property type="match status" value="2"/>
</dbReference>
<reference evidence="2" key="1">
    <citation type="submission" date="2020-06" db="EMBL/GenBank/DDBJ databases">
        <authorList>
            <person name="Li T."/>
            <person name="Hu X."/>
            <person name="Zhang T."/>
            <person name="Song X."/>
            <person name="Zhang H."/>
            <person name="Dai N."/>
            <person name="Sheng W."/>
            <person name="Hou X."/>
            <person name="Wei L."/>
        </authorList>
    </citation>
    <scope>NUCLEOTIDE SEQUENCE</scope>
    <source>
        <strain evidence="2">G02</strain>
        <tissue evidence="2">Leaf</tissue>
    </source>
</reference>
<accession>A0AAW2TZ25</accession>
<feature type="domain" description="Reverse transcriptase" evidence="1">
    <location>
        <begin position="1"/>
        <end position="55"/>
    </location>
</feature>